<dbReference type="AlphaFoldDB" id="A0A835SQD2"/>
<reference evidence="2" key="1">
    <citation type="journal article" date="2020" name="bioRxiv">
        <title>Comparative genomics of Chlamydomonas.</title>
        <authorList>
            <person name="Craig R.J."/>
            <person name="Hasan A.R."/>
            <person name="Ness R.W."/>
            <person name="Keightley P.D."/>
        </authorList>
    </citation>
    <scope>NUCLEOTIDE SEQUENCE</scope>
    <source>
        <strain evidence="2">SAG 7.73</strain>
    </source>
</reference>
<feature type="region of interest" description="Disordered" evidence="1">
    <location>
        <begin position="90"/>
        <end position="230"/>
    </location>
</feature>
<accession>A0A835SQD2</accession>
<feature type="region of interest" description="Disordered" evidence="1">
    <location>
        <begin position="1"/>
        <end position="39"/>
    </location>
</feature>
<feature type="region of interest" description="Disordered" evidence="1">
    <location>
        <begin position="284"/>
        <end position="308"/>
    </location>
</feature>
<protein>
    <submittedName>
        <fullName evidence="2">Uncharacterized protein</fullName>
    </submittedName>
</protein>
<comment type="caution">
    <text evidence="2">The sequence shown here is derived from an EMBL/GenBank/DDBJ whole genome shotgun (WGS) entry which is preliminary data.</text>
</comment>
<feature type="compositionally biased region" description="Low complexity" evidence="1">
    <location>
        <begin position="395"/>
        <end position="411"/>
    </location>
</feature>
<feature type="compositionally biased region" description="Gly residues" evidence="1">
    <location>
        <begin position="285"/>
        <end position="298"/>
    </location>
</feature>
<gene>
    <name evidence="2" type="ORF">HXX76_013076</name>
</gene>
<feature type="region of interest" description="Disordered" evidence="1">
    <location>
        <begin position="423"/>
        <end position="446"/>
    </location>
</feature>
<dbReference type="Proteomes" id="UP000650467">
    <property type="component" value="Unassembled WGS sequence"/>
</dbReference>
<evidence type="ECO:0000313" key="3">
    <source>
        <dbReference type="Proteomes" id="UP000650467"/>
    </source>
</evidence>
<evidence type="ECO:0000313" key="2">
    <source>
        <dbReference type="EMBL" id="KAG2426319.1"/>
    </source>
</evidence>
<feature type="compositionally biased region" description="Low complexity" evidence="1">
    <location>
        <begin position="149"/>
        <end position="160"/>
    </location>
</feature>
<keyword evidence="3" id="KW-1185">Reference proteome</keyword>
<feature type="compositionally biased region" description="Low complexity" evidence="1">
    <location>
        <begin position="96"/>
        <end position="106"/>
    </location>
</feature>
<evidence type="ECO:0000256" key="1">
    <source>
        <dbReference type="SAM" id="MobiDB-lite"/>
    </source>
</evidence>
<organism evidence="2 3">
    <name type="scientific">Chlamydomonas incerta</name>
    <dbReference type="NCBI Taxonomy" id="51695"/>
    <lineage>
        <taxon>Eukaryota</taxon>
        <taxon>Viridiplantae</taxon>
        <taxon>Chlorophyta</taxon>
        <taxon>core chlorophytes</taxon>
        <taxon>Chlorophyceae</taxon>
        <taxon>CS clade</taxon>
        <taxon>Chlamydomonadales</taxon>
        <taxon>Chlamydomonadaceae</taxon>
        <taxon>Chlamydomonas</taxon>
    </lineage>
</organism>
<name>A0A835SQD2_CHLIN</name>
<feature type="compositionally biased region" description="Low complexity" evidence="1">
    <location>
        <begin position="183"/>
        <end position="210"/>
    </location>
</feature>
<proteinExistence type="predicted"/>
<feature type="compositionally biased region" description="Low complexity" evidence="1">
    <location>
        <begin position="436"/>
        <end position="446"/>
    </location>
</feature>
<sequence>MGHNNAAAATAVVDRHQQQHSQHSQPTNNTEGEVCPEEAEAEAQRLLGYGRGLVARLRKTQAVRARLGELEERLRAELRRARDELVGLMRRHQHQRGQQPQQRGRQPPSPPTSPCKTLPTPTARQQQSPLPPAEEPLAAQPTAPPQQPQQPQQPQARRPPLCIKVEDSSFSAGSSRPPDLERSASTTTTANPAAAATSAAAPAASRLQLPPRRPRSPPVGRFHSGTGSTMSGLRAATAAALWTQLAATEEMEDDDWEIAAPALAPAPAPAFTAGHAVPTPDTDLGCGGGSGGNGGSGGMPPPAKRARSVAAAPTIAAAAAAATATAAATFERRSSGSTFGARPVAVADSDAAGGCAHGGSGRRSGFDVASASTAPPPAATADGFDGPHPGRHSTTGGPTQPASAAPAAGRGSALDAAATAAAAVPTAWPRRESIRSSSGACPTAAAPAGAWSAGLETVPERYHSAGLARASTGSVGSFAPLPHAAACQPPPPPLLHGSQHPQKCHRPAHVAPAGQGHGARQLLAAAGLTQQQSLCGDVLAALRRALQQAAKASACQAGGGKKRQHEDE</sequence>
<feature type="region of interest" description="Disordered" evidence="1">
    <location>
        <begin position="354"/>
        <end position="411"/>
    </location>
</feature>
<dbReference type="EMBL" id="JAEHOC010000048">
    <property type="protein sequence ID" value="KAG2426319.1"/>
    <property type="molecule type" value="Genomic_DNA"/>
</dbReference>